<protein>
    <submittedName>
        <fullName evidence="1">Uncharacterized protein</fullName>
    </submittedName>
</protein>
<accession>A0A8S5SXZ5</accession>
<name>A0A8S5SXZ5_9CAUD</name>
<sequence>MSGANSGCFFRDNKKAPEMYNTSLIIMFLRRIFLFLIF</sequence>
<reference evidence="1" key="1">
    <citation type="journal article" date="2021" name="Proc. Natl. Acad. Sci. U.S.A.">
        <title>A Catalog of Tens of Thousands of Viruses from Human Metagenomes Reveals Hidden Associations with Chronic Diseases.</title>
        <authorList>
            <person name="Tisza M.J."/>
            <person name="Buck C.B."/>
        </authorList>
    </citation>
    <scope>NUCLEOTIDE SEQUENCE</scope>
    <source>
        <strain evidence="1">CtVeR24</strain>
    </source>
</reference>
<proteinExistence type="predicted"/>
<dbReference type="EMBL" id="BK032695">
    <property type="protein sequence ID" value="DAF55651.1"/>
    <property type="molecule type" value="Genomic_DNA"/>
</dbReference>
<evidence type="ECO:0000313" key="1">
    <source>
        <dbReference type="EMBL" id="DAF55651.1"/>
    </source>
</evidence>
<organism evidence="1">
    <name type="scientific">Myoviridae sp. ctVeR24</name>
    <dbReference type="NCBI Taxonomy" id="2827689"/>
    <lineage>
        <taxon>Viruses</taxon>
        <taxon>Duplodnaviria</taxon>
        <taxon>Heunggongvirae</taxon>
        <taxon>Uroviricota</taxon>
        <taxon>Caudoviricetes</taxon>
    </lineage>
</organism>